<organism evidence="1 2">
    <name type="scientific">Pantoea stewartii</name>
    <dbReference type="NCBI Taxonomy" id="66269"/>
    <lineage>
        <taxon>Bacteria</taxon>
        <taxon>Pseudomonadati</taxon>
        <taxon>Pseudomonadota</taxon>
        <taxon>Gammaproteobacteria</taxon>
        <taxon>Enterobacterales</taxon>
        <taxon>Erwiniaceae</taxon>
        <taxon>Pantoea</taxon>
    </lineage>
</organism>
<accession>A0AB34V920</accession>
<comment type="caution">
    <text evidence="1">The sequence shown here is derived from an EMBL/GenBank/DDBJ whole genome shotgun (WGS) entry which is preliminary data.</text>
</comment>
<evidence type="ECO:0000313" key="2">
    <source>
        <dbReference type="Proteomes" id="UP000072520"/>
    </source>
</evidence>
<dbReference type="InterPro" id="IPR043129">
    <property type="entry name" value="ATPase_NBD"/>
</dbReference>
<dbReference type="InterPro" id="IPR005883">
    <property type="entry name" value="PilM"/>
</dbReference>
<dbReference type="AlphaFoldDB" id="A0AB34V920"/>
<dbReference type="RefSeq" id="WP_058708606.1">
    <property type="nucleotide sequence ID" value="NZ_LDSI01000034.1"/>
</dbReference>
<dbReference type="Gene3D" id="3.30.1490.300">
    <property type="match status" value="1"/>
</dbReference>
<reference evidence="1 2" key="1">
    <citation type="journal article" date="2016" name="Front. Microbiol.">
        <title>Genomic Resource of Rice Seed Associated Bacteria.</title>
        <authorList>
            <person name="Midha S."/>
            <person name="Bansal K."/>
            <person name="Sharma S."/>
            <person name="Kumar N."/>
            <person name="Patil P.P."/>
            <person name="Chaudhry V."/>
            <person name="Patil P.B."/>
        </authorList>
    </citation>
    <scope>NUCLEOTIDE SEQUENCE [LARGE SCALE GENOMIC DNA]</scope>
    <source>
        <strain evidence="1 2">RSA13</strain>
    </source>
</reference>
<protein>
    <submittedName>
        <fullName evidence="1">Pilus assembly protein HofM</fullName>
    </submittedName>
</protein>
<gene>
    <name evidence="1" type="ORF">RSA13_20960</name>
</gene>
<name>A0AB34V920_9GAMM</name>
<dbReference type="EMBL" id="LDSI01000034">
    <property type="protein sequence ID" value="KTS93374.1"/>
    <property type="molecule type" value="Genomic_DNA"/>
</dbReference>
<sequence length="268" mass="29969">MAFHTWQIGLDIQNRQCCALAILRRRRGWQLCHWWQQRLPQDTLRNGVLQSSPALLSVLSQWRKLLPRRYTLRVCLPAHLALQQPLSLPDPPLKEPALGRFVRASAQRLFPVDPSELTLDYRVDTNLERLSVTAARRDVVTQWRTPLEQAGLKCSVFELATNALNIVAEQAQLAAGSVVVLRQDARYLWSDGVNAALFAGEGGFDALREQAFPHATSLYYCDADNALPPAGTVPFSPLQTFRYQQPPLPAHPGAFVLAAGLALRKEDC</sequence>
<dbReference type="SUPFAM" id="SSF53067">
    <property type="entry name" value="Actin-like ATPase domain"/>
    <property type="match status" value="1"/>
</dbReference>
<proteinExistence type="predicted"/>
<evidence type="ECO:0000313" key="1">
    <source>
        <dbReference type="EMBL" id="KTS93374.1"/>
    </source>
</evidence>
<dbReference type="Proteomes" id="UP000072520">
    <property type="component" value="Unassembled WGS sequence"/>
</dbReference>
<dbReference type="Gene3D" id="3.30.420.40">
    <property type="match status" value="1"/>
</dbReference>
<dbReference type="Pfam" id="PF11104">
    <property type="entry name" value="PilM_2"/>
    <property type="match status" value="1"/>
</dbReference>